<feature type="compositionally biased region" description="Basic residues" evidence="8">
    <location>
        <begin position="952"/>
        <end position="963"/>
    </location>
</feature>
<feature type="compositionally biased region" description="Low complexity" evidence="8">
    <location>
        <begin position="934"/>
        <end position="951"/>
    </location>
</feature>
<evidence type="ECO:0000256" key="1">
    <source>
        <dbReference type="ARBA" id="ARBA00004571"/>
    </source>
</evidence>
<dbReference type="PANTHER" id="PTHR30069">
    <property type="entry name" value="TONB-DEPENDENT OUTER MEMBRANE RECEPTOR"/>
    <property type="match status" value="1"/>
</dbReference>
<keyword evidence="10" id="KW-0808">Transferase</keyword>
<dbReference type="SUPFAM" id="SSF56935">
    <property type="entry name" value="Porins"/>
    <property type="match status" value="1"/>
</dbReference>
<dbReference type="GO" id="GO:0016747">
    <property type="term" value="F:acyltransferase activity, transferring groups other than amino-acyl groups"/>
    <property type="evidence" value="ECO:0007669"/>
    <property type="project" value="InterPro"/>
</dbReference>
<dbReference type="InterPro" id="IPR039426">
    <property type="entry name" value="TonB-dep_rcpt-like"/>
</dbReference>
<feature type="region of interest" description="Disordered" evidence="8">
    <location>
        <begin position="807"/>
        <end position="976"/>
    </location>
</feature>
<evidence type="ECO:0000256" key="8">
    <source>
        <dbReference type="SAM" id="MobiDB-lite"/>
    </source>
</evidence>
<keyword evidence="7" id="KW-0998">Cell outer membrane</keyword>
<dbReference type="PROSITE" id="PS51186">
    <property type="entry name" value="GNAT"/>
    <property type="match status" value="1"/>
</dbReference>
<evidence type="ECO:0000256" key="2">
    <source>
        <dbReference type="ARBA" id="ARBA00022448"/>
    </source>
</evidence>
<feature type="compositionally biased region" description="Low complexity" evidence="8">
    <location>
        <begin position="885"/>
        <end position="899"/>
    </location>
</feature>
<evidence type="ECO:0000256" key="7">
    <source>
        <dbReference type="ARBA" id="ARBA00023237"/>
    </source>
</evidence>
<dbReference type="EC" id="2.3.1.-" evidence="10"/>
<dbReference type="GO" id="GO:0009279">
    <property type="term" value="C:cell outer membrane"/>
    <property type="evidence" value="ECO:0007669"/>
    <property type="project" value="UniProtKB-SubCell"/>
</dbReference>
<feature type="domain" description="N-acetyltransferase" evidence="9">
    <location>
        <begin position="547"/>
        <end position="694"/>
    </location>
</feature>
<organism evidence="10 11">
    <name type="scientific">Nannocystis pusilla</name>
    <dbReference type="NCBI Taxonomy" id="889268"/>
    <lineage>
        <taxon>Bacteria</taxon>
        <taxon>Pseudomonadati</taxon>
        <taxon>Myxococcota</taxon>
        <taxon>Polyangia</taxon>
        <taxon>Nannocystales</taxon>
        <taxon>Nannocystaceae</taxon>
        <taxon>Nannocystis</taxon>
    </lineage>
</organism>
<feature type="compositionally biased region" description="Low complexity" evidence="8">
    <location>
        <begin position="964"/>
        <end position="976"/>
    </location>
</feature>
<protein>
    <submittedName>
        <fullName evidence="10">GNAT family N-acetyltransferase</fullName>
        <ecNumber evidence="10">2.3.1.-</ecNumber>
    </submittedName>
</protein>
<feature type="region of interest" description="Disordered" evidence="8">
    <location>
        <begin position="92"/>
        <end position="131"/>
    </location>
</feature>
<keyword evidence="4" id="KW-0812">Transmembrane</keyword>
<sequence length="976" mass="106431">MHGHAKLDITSAGALVEGPFGKGGSVLLAAQRGYLDLALRALPRTSSAVSSLRATMITSSSSTTRRAGGGITARLLGAQDTFNVRTSRAVLPDDAEQLPPRRPRLSQARRPLGLPARAGRAPRSTLYESGSHHRRGDVVGLLRAEASVRPVKPLHVTLGLDTQLDRYTTRLQYFPYMQPPVDESGRGLLTTTGLYLSSQLDVGRFAVVAARLNAFTGAENHAFAFDPRVLLRYTPHPRVRIQLAAGLYSQPSLNRSLISAGLVSSWEGTPTSSFLYSGLILPGATRFLDPQLEFAPTGRLGAMRATQYSANLHLDLTDSLDLEATVFYRQIRDNLRPLRTTLRRRTPPTSVTGPQVFASGSATHGVEVMLRHDLTARLYGWLAYTWMHSTASTTFAARVDRTPADFDQRHNLVMLVGYKLPRRWSIAARFRLVTGLPYTPFVGGVEEQRAPWCPSRARPTARMPYVFHQLDLRVDRTWILHRCIVSAYLDVMNVYNRQNAEGVLYSATYASTRAVVGLPILPVLGLKIGLIVRGAPRGWAMFLAPAMNIRLYTPADREACLELLRSNTPEHFSLAEEADLARFLDALPGPYFVVEDGGRIIASGGIAGERDGITATLCWGMVDASRQRAGVGSKLLIHRVETFLAERPQIRQLQTHTSQKVQGFYAKHGFRVVEVRPHGFGPDLDHVHMMRDRTSAGDPKIPELMRVASHGTRAPRRIMATGPQIGGRRTSSSLDCHDCAAGGMNTSRPHTTRRLPARGRLCRPRRMIINLSLRTCSRSAAPTGRARASACASASLAGRRCLAGARAAGRGRGLPRTPGRRRSRRGRGTADRGRRRPGPPGAPRRPGSPRRRPGAAAPACSCARGTGRERPYRRGARARAGGVGRATCRRAGTAGAPGETGRRGARTGPAQGRRRRGARRGLARGSGRPRQRRASTASPGPASAARATARSGRSRGRRSRRRAGAAWRAWRAPRCP</sequence>
<keyword evidence="6" id="KW-0472">Membrane</keyword>
<keyword evidence="5" id="KW-0732">Signal</keyword>
<reference evidence="10" key="1">
    <citation type="submission" date="2022-11" db="EMBL/GenBank/DDBJ databases">
        <title>Minimal conservation of predation-associated metabolite biosynthetic gene clusters underscores biosynthetic potential of Myxococcota including descriptions for ten novel species: Archangium lansinium sp. nov., Myxococcus landrumus sp. nov., Nannocystis bai.</title>
        <authorList>
            <person name="Ahearne A."/>
            <person name="Stevens C."/>
            <person name="Phillips K."/>
        </authorList>
    </citation>
    <scope>NUCLEOTIDE SEQUENCE</scope>
    <source>
        <strain evidence="10">Na p29</strain>
    </source>
</reference>
<dbReference type="CDD" id="cd04301">
    <property type="entry name" value="NAT_SF"/>
    <property type="match status" value="1"/>
</dbReference>
<name>A0A9X3F106_9BACT</name>
<evidence type="ECO:0000256" key="6">
    <source>
        <dbReference type="ARBA" id="ARBA00023136"/>
    </source>
</evidence>
<gene>
    <name evidence="10" type="ORF">OV079_51570</name>
</gene>
<dbReference type="PANTHER" id="PTHR30069:SF29">
    <property type="entry name" value="HEMOGLOBIN AND HEMOGLOBIN-HAPTOGLOBIN-BINDING PROTEIN 1-RELATED"/>
    <property type="match status" value="1"/>
</dbReference>
<evidence type="ECO:0000256" key="3">
    <source>
        <dbReference type="ARBA" id="ARBA00022452"/>
    </source>
</evidence>
<evidence type="ECO:0000313" key="11">
    <source>
        <dbReference type="Proteomes" id="UP001150924"/>
    </source>
</evidence>
<proteinExistence type="predicted"/>
<feature type="compositionally biased region" description="Low complexity" evidence="8">
    <location>
        <begin position="854"/>
        <end position="865"/>
    </location>
</feature>
<keyword evidence="3" id="KW-1134">Transmembrane beta strand</keyword>
<comment type="subcellular location">
    <subcellularLocation>
        <location evidence="1">Cell outer membrane</location>
        <topology evidence="1">Multi-pass membrane protein</topology>
    </subcellularLocation>
</comment>
<accession>A0A9X3F106</accession>
<feature type="compositionally biased region" description="Basic residues" evidence="8">
    <location>
        <begin position="818"/>
        <end position="837"/>
    </location>
</feature>
<dbReference type="Proteomes" id="UP001150924">
    <property type="component" value="Unassembled WGS sequence"/>
</dbReference>
<keyword evidence="11" id="KW-1185">Reference proteome</keyword>
<dbReference type="GO" id="GO:0015344">
    <property type="term" value="F:siderophore uptake transmembrane transporter activity"/>
    <property type="evidence" value="ECO:0007669"/>
    <property type="project" value="TreeGrafter"/>
</dbReference>
<evidence type="ECO:0000256" key="4">
    <source>
        <dbReference type="ARBA" id="ARBA00022692"/>
    </source>
</evidence>
<dbReference type="Pfam" id="PF13508">
    <property type="entry name" value="Acetyltransf_7"/>
    <property type="match status" value="1"/>
</dbReference>
<dbReference type="EMBL" id="JAPNKE010000002">
    <property type="protein sequence ID" value="MCY1013831.1"/>
    <property type="molecule type" value="Genomic_DNA"/>
</dbReference>
<evidence type="ECO:0000313" key="10">
    <source>
        <dbReference type="EMBL" id="MCY1013831.1"/>
    </source>
</evidence>
<dbReference type="GO" id="GO:0044718">
    <property type="term" value="P:siderophore transmembrane transport"/>
    <property type="evidence" value="ECO:0007669"/>
    <property type="project" value="TreeGrafter"/>
</dbReference>
<dbReference type="InterPro" id="IPR016181">
    <property type="entry name" value="Acyl_CoA_acyltransferase"/>
</dbReference>
<evidence type="ECO:0000259" key="9">
    <source>
        <dbReference type="PROSITE" id="PS51186"/>
    </source>
</evidence>
<dbReference type="AlphaFoldDB" id="A0A9X3F106"/>
<keyword evidence="2" id="KW-0813">Transport</keyword>
<feature type="compositionally biased region" description="Basic residues" evidence="8">
    <location>
        <begin position="912"/>
        <end position="933"/>
    </location>
</feature>
<dbReference type="InterPro" id="IPR000182">
    <property type="entry name" value="GNAT_dom"/>
</dbReference>
<evidence type="ECO:0000256" key="5">
    <source>
        <dbReference type="ARBA" id="ARBA00022729"/>
    </source>
</evidence>
<dbReference type="RefSeq" id="WP_267777976.1">
    <property type="nucleotide sequence ID" value="NZ_JAPNKE010000002.1"/>
</dbReference>
<dbReference type="SUPFAM" id="SSF55729">
    <property type="entry name" value="Acyl-CoA N-acyltransferases (Nat)"/>
    <property type="match status" value="1"/>
</dbReference>
<dbReference type="InterPro" id="IPR036942">
    <property type="entry name" value="Beta-barrel_TonB_sf"/>
</dbReference>
<dbReference type="Gene3D" id="3.40.630.30">
    <property type="match status" value="1"/>
</dbReference>
<dbReference type="Gene3D" id="2.40.170.20">
    <property type="entry name" value="TonB-dependent receptor, beta-barrel domain"/>
    <property type="match status" value="1"/>
</dbReference>
<keyword evidence="10" id="KW-0012">Acyltransferase</keyword>
<comment type="caution">
    <text evidence="10">The sequence shown here is derived from an EMBL/GenBank/DDBJ whole genome shotgun (WGS) entry which is preliminary data.</text>
</comment>